<organism evidence="2 3">
    <name type="scientific">Cnephaeus nilssonii</name>
    <name type="common">Northern bat</name>
    <name type="synonym">Eptesicus nilssonii</name>
    <dbReference type="NCBI Taxonomy" id="3371016"/>
    <lineage>
        <taxon>Eukaryota</taxon>
        <taxon>Metazoa</taxon>
        <taxon>Chordata</taxon>
        <taxon>Craniata</taxon>
        <taxon>Vertebrata</taxon>
        <taxon>Euteleostomi</taxon>
        <taxon>Mammalia</taxon>
        <taxon>Eutheria</taxon>
        <taxon>Laurasiatheria</taxon>
        <taxon>Chiroptera</taxon>
        <taxon>Yangochiroptera</taxon>
        <taxon>Vespertilionidae</taxon>
        <taxon>Cnephaeus</taxon>
    </lineage>
</organism>
<protein>
    <submittedName>
        <fullName evidence="2">Uncharacterized protein</fullName>
    </submittedName>
</protein>
<name>A0AA40HNT2_CNENI</name>
<dbReference type="Proteomes" id="UP001177744">
    <property type="component" value="Unassembled WGS sequence"/>
</dbReference>
<proteinExistence type="predicted"/>
<accession>A0AA40HNT2</accession>
<dbReference type="AlphaFoldDB" id="A0AA40HNT2"/>
<evidence type="ECO:0000313" key="2">
    <source>
        <dbReference type="EMBL" id="KAK1334122.1"/>
    </source>
</evidence>
<gene>
    <name evidence="2" type="ORF">QTO34_005122</name>
</gene>
<keyword evidence="3" id="KW-1185">Reference proteome</keyword>
<feature type="region of interest" description="Disordered" evidence="1">
    <location>
        <begin position="98"/>
        <end position="122"/>
    </location>
</feature>
<comment type="caution">
    <text evidence="2">The sequence shown here is derived from an EMBL/GenBank/DDBJ whole genome shotgun (WGS) entry which is preliminary data.</text>
</comment>
<dbReference type="EMBL" id="JAULJE010000015">
    <property type="protein sequence ID" value="KAK1334122.1"/>
    <property type="molecule type" value="Genomic_DNA"/>
</dbReference>
<feature type="compositionally biased region" description="Basic and acidic residues" evidence="1">
    <location>
        <begin position="98"/>
        <end position="107"/>
    </location>
</feature>
<evidence type="ECO:0000256" key="1">
    <source>
        <dbReference type="SAM" id="MobiDB-lite"/>
    </source>
</evidence>
<feature type="compositionally biased region" description="Polar residues" evidence="1">
    <location>
        <begin position="110"/>
        <end position="122"/>
    </location>
</feature>
<sequence>MALEAEQVQRMNQHTHLSWDMEQLSKAASRYLELEKEKQTLQGTGQEWWGASVACRNAASTGSEALQAQYEGAKEDQQRMEISLKKLSSQCEVLSREKENFEEENHNLRRQSQTLARRTGSF</sequence>
<reference evidence="2" key="1">
    <citation type="submission" date="2023-06" db="EMBL/GenBank/DDBJ databases">
        <title>Reference genome for the Northern bat (Eptesicus nilssonii), a most northern bat species.</title>
        <authorList>
            <person name="Laine V.N."/>
            <person name="Pulliainen A.T."/>
            <person name="Lilley T.M."/>
        </authorList>
    </citation>
    <scope>NUCLEOTIDE SEQUENCE</scope>
    <source>
        <strain evidence="2">BLF_Eptnil</strain>
        <tissue evidence="2">Kidney</tissue>
    </source>
</reference>
<evidence type="ECO:0000313" key="3">
    <source>
        <dbReference type="Proteomes" id="UP001177744"/>
    </source>
</evidence>